<evidence type="ECO:0000256" key="6">
    <source>
        <dbReference type="ARBA" id="ARBA00023235"/>
    </source>
</evidence>
<evidence type="ECO:0000256" key="4">
    <source>
        <dbReference type="ARBA" id="ARBA00012546"/>
    </source>
</evidence>
<dbReference type="PANTHER" id="PTHR30068">
    <property type="entry name" value="URONATE ISOMERASE"/>
    <property type="match status" value="1"/>
</dbReference>
<dbReference type="EMBL" id="JABBNU010000009">
    <property type="protein sequence ID" value="NMM49692.1"/>
    <property type="molecule type" value="Genomic_DNA"/>
</dbReference>
<dbReference type="InterPro" id="IPR003766">
    <property type="entry name" value="Uronate_isomerase"/>
</dbReference>
<name>A0A848J9G7_9BACT</name>
<comment type="catalytic activity">
    <reaction evidence="7">
        <text>aldehydo-D-galacturonate = keto-D-tagaturonate</text>
        <dbReference type="Rhea" id="RHEA:27702"/>
        <dbReference type="ChEBI" id="CHEBI:12952"/>
        <dbReference type="ChEBI" id="CHEBI:17886"/>
    </reaction>
</comment>
<dbReference type="InterPro" id="IPR032466">
    <property type="entry name" value="Metal_Hydrolase"/>
</dbReference>
<comment type="caution">
    <text evidence="8">The sequence shown here is derived from an EMBL/GenBank/DDBJ whole genome shotgun (WGS) entry which is preliminary data.</text>
</comment>
<dbReference type="PANTHER" id="PTHR30068:SF4">
    <property type="entry name" value="URONATE ISOMERASE"/>
    <property type="match status" value="1"/>
</dbReference>
<protein>
    <recommendedName>
        <fullName evidence="5 7">Uronate isomerase</fullName>
        <ecNumber evidence="4 7">5.3.1.12</ecNumber>
    </recommendedName>
    <alternativeName>
        <fullName evidence="7">Glucuronate isomerase</fullName>
    </alternativeName>
    <alternativeName>
        <fullName evidence="7">Uronic isomerase</fullName>
    </alternativeName>
</protein>
<dbReference type="Proteomes" id="UP000559010">
    <property type="component" value="Unassembled WGS sequence"/>
</dbReference>
<proteinExistence type="inferred from homology"/>
<evidence type="ECO:0000256" key="7">
    <source>
        <dbReference type="HAMAP-Rule" id="MF_00675"/>
    </source>
</evidence>
<dbReference type="Gene3D" id="3.20.20.140">
    <property type="entry name" value="Metal-dependent hydrolases"/>
    <property type="match status" value="1"/>
</dbReference>
<dbReference type="Gene3D" id="1.10.2020.10">
    <property type="entry name" value="uronate isomerase, domain 2, chain A"/>
    <property type="match status" value="1"/>
</dbReference>
<dbReference type="EC" id="5.3.1.12" evidence="4 7"/>
<dbReference type="GO" id="GO:0008880">
    <property type="term" value="F:glucuronate isomerase activity"/>
    <property type="evidence" value="ECO:0007669"/>
    <property type="project" value="UniProtKB-UniRule"/>
</dbReference>
<dbReference type="Pfam" id="PF02614">
    <property type="entry name" value="UxaC"/>
    <property type="match status" value="1"/>
</dbReference>
<evidence type="ECO:0000256" key="2">
    <source>
        <dbReference type="ARBA" id="ARBA00004892"/>
    </source>
</evidence>
<evidence type="ECO:0000256" key="3">
    <source>
        <dbReference type="ARBA" id="ARBA00008397"/>
    </source>
</evidence>
<reference evidence="8 9" key="1">
    <citation type="submission" date="2020-04" db="EMBL/GenBank/DDBJ databases">
        <title>Flammeovirgaceae bacterium KN852 isolated from deep sea.</title>
        <authorList>
            <person name="Zhang D.-C."/>
        </authorList>
    </citation>
    <scope>NUCLEOTIDE SEQUENCE [LARGE SCALE GENOMIC DNA]</scope>
    <source>
        <strain evidence="8 9">KN852</strain>
    </source>
</reference>
<evidence type="ECO:0000256" key="5">
    <source>
        <dbReference type="ARBA" id="ARBA00020555"/>
    </source>
</evidence>
<dbReference type="UniPathway" id="UPA00246"/>
<comment type="pathway">
    <text evidence="2 7">Carbohydrate metabolism; pentose and glucuronate interconversion.</text>
</comment>
<gene>
    <name evidence="7 8" type="primary">uxaC</name>
    <name evidence="8" type="ORF">HH304_14890</name>
</gene>
<sequence length="468" mass="53893">MGTIINDDFLLQSEHARRLYNDFAKDEPIIDYHCHLPPDQLGNDHRFENLTQIWLYGDHYKWRAMRTMGVDEKYITGGASDEEKFMWWAKTVPMTVRNPLFHWTHLELNRYFGIDEYLNESSAKKIYEMCNEKLATADFSARGIPKMMNVRVICTTDDPTDDLSYHQKLKADSYEVKVYPTFRPDNILRIDDRDFFLSYISKLSQASGIEISSVKNLIDALRKRVDYFESAGCKLSDHGLNYIDAVDFDDSVVCKALDKALNGNPVSIEEANQYKSYILNQLGKMYHEKGWTQQFHLGAIRNNNQRLLDTLGADVGVDSIGDFSHAVAMSKFFNRLDQENSLAKTIVYNLNPADNEIFATMMGNFQDGTVAGKMQFGSGWWFLDQKDGMEKQINALSNMGILSQFVGMLTDSRSFLSYPRHEYFRRTLCNLLGNDMTNGELPIDYDWIGSIVKNICYANAEKYFGFEI</sequence>
<organism evidence="8 9">
    <name type="scientific">Marinigracilibium pacificum</name>
    <dbReference type="NCBI Taxonomy" id="2729599"/>
    <lineage>
        <taxon>Bacteria</taxon>
        <taxon>Pseudomonadati</taxon>
        <taxon>Bacteroidota</taxon>
        <taxon>Cytophagia</taxon>
        <taxon>Cytophagales</taxon>
        <taxon>Flammeovirgaceae</taxon>
        <taxon>Marinigracilibium</taxon>
    </lineage>
</organism>
<comment type="similarity">
    <text evidence="3 7">Belongs to the metallo-dependent hydrolases superfamily. Uronate isomerase family.</text>
</comment>
<dbReference type="GO" id="GO:0042840">
    <property type="term" value="P:D-glucuronate catabolic process"/>
    <property type="evidence" value="ECO:0007669"/>
    <property type="project" value="TreeGrafter"/>
</dbReference>
<keyword evidence="6 7" id="KW-0413">Isomerase</keyword>
<dbReference type="HAMAP" id="MF_00675">
    <property type="entry name" value="UxaC"/>
    <property type="match status" value="1"/>
</dbReference>
<dbReference type="NCBIfam" id="NF002794">
    <property type="entry name" value="PRK02925.1"/>
    <property type="match status" value="1"/>
</dbReference>
<accession>A0A848J9G7</accession>
<evidence type="ECO:0000313" key="8">
    <source>
        <dbReference type="EMBL" id="NMM49692.1"/>
    </source>
</evidence>
<evidence type="ECO:0000256" key="1">
    <source>
        <dbReference type="ARBA" id="ARBA00001165"/>
    </source>
</evidence>
<evidence type="ECO:0000313" key="9">
    <source>
        <dbReference type="Proteomes" id="UP000559010"/>
    </source>
</evidence>
<dbReference type="GO" id="GO:0019698">
    <property type="term" value="P:D-galacturonate catabolic process"/>
    <property type="evidence" value="ECO:0007669"/>
    <property type="project" value="TreeGrafter"/>
</dbReference>
<dbReference type="AlphaFoldDB" id="A0A848J9G7"/>
<dbReference type="SUPFAM" id="SSF51556">
    <property type="entry name" value="Metallo-dependent hydrolases"/>
    <property type="match status" value="1"/>
</dbReference>
<comment type="catalytic activity">
    <reaction evidence="1 7">
        <text>D-glucuronate = D-fructuronate</text>
        <dbReference type="Rhea" id="RHEA:13049"/>
        <dbReference type="ChEBI" id="CHEBI:58720"/>
        <dbReference type="ChEBI" id="CHEBI:59863"/>
        <dbReference type="EC" id="5.3.1.12"/>
    </reaction>
</comment>
<keyword evidence="9" id="KW-1185">Reference proteome</keyword>
<dbReference type="RefSeq" id="WP_169683043.1">
    <property type="nucleotide sequence ID" value="NZ_JABBNU010000009.1"/>
</dbReference>